<dbReference type="AlphaFoldDB" id="A0A0P9FBZ5"/>
<organism evidence="6 7">
    <name type="scientific">Kouleothrix aurantiaca</name>
    <dbReference type="NCBI Taxonomy" id="186479"/>
    <lineage>
        <taxon>Bacteria</taxon>
        <taxon>Bacillati</taxon>
        <taxon>Chloroflexota</taxon>
        <taxon>Chloroflexia</taxon>
        <taxon>Chloroflexales</taxon>
        <taxon>Roseiflexineae</taxon>
        <taxon>Roseiflexaceae</taxon>
        <taxon>Kouleothrix</taxon>
    </lineage>
</organism>
<dbReference type="InterPro" id="IPR036390">
    <property type="entry name" value="WH_DNA-bd_sf"/>
</dbReference>
<dbReference type="InterPro" id="IPR012318">
    <property type="entry name" value="HTH_CRP"/>
</dbReference>
<dbReference type="SUPFAM" id="SSF51206">
    <property type="entry name" value="cAMP-binding domain-like"/>
    <property type="match status" value="1"/>
</dbReference>
<gene>
    <name evidence="6" type="ORF">SE17_05055</name>
</gene>
<evidence type="ECO:0000256" key="1">
    <source>
        <dbReference type="ARBA" id="ARBA00023015"/>
    </source>
</evidence>
<feature type="domain" description="HTH crp-type" evidence="5">
    <location>
        <begin position="151"/>
        <end position="224"/>
    </location>
</feature>
<dbReference type="PANTHER" id="PTHR24567">
    <property type="entry name" value="CRP FAMILY TRANSCRIPTIONAL REGULATORY PROTEIN"/>
    <property type="match status" value="1"/>
</dbReference>
<dbReference type="SMART" id="SM00100">
    <property type="entry name" value="cNMP"/>
    <property type="match status" value="1"/>
</dbReference>
<dbReference type="PRINTS" id="PR00034">
    <property type="entry name" value="HTHCRP"/>
</dbReference>
<dbReference type="SUPFAM" id="SSF46785">
    <property type="entry name" value="Winged helix' DNA-binding domain"/>
    <property type="match status" value="1"/>
</dbReference>
<evidence type="ECO:0000313" key="6">
    <source>
        <dbReference type="EMBL" id="KPV54231.1"/>
    </source>
</evidence>
<dbReference type="InterPro" id="IPR050397">
    <property type="entry name" value="Env_Response_Regulators"/>
</dbReference>
<evidence type="ECO:0000313" key="7">
    <source>
        <dbReference type="Proteomes" id="UP000050509"/>
    </source>
</evidence>
<sequence length="241" mass="26508">MPTSVQATADLLRRIGLFQGLDADALAAVVQAAHIRALPAGSCYFFQGDPATQFYVLLEGRVRLTQVTAEGQQLILRFITRGEGMGIVAVLGAMVYSASAEALDACQALVWEGMAVAVLMEQYPRLALNGMRLLAQRVREFQDRLRELATERVERRVARLLLRLAHQSGHKVAGGILIDLPLSRQNLAEMIGTTLYTVSRILSQWEAQGLVETGRERVVIRRPHGLVIIADDLPGEDEPRA</sequence>
<dbReference type="PANTHER" id="PTHR24567:SF28">
    <property type="entry name" value="LISTERIOLYSIN REGULATORY PROTEIN"/>
    <property type="match status" value="1"/>
</dbReference>
<dbReference type="InterPro" id="IPR036388">
    <property type="entry name" value="WH-like_DNA-bd_sf"/>
</dbReference>
<dbReference type="GO" id="GO:0003700">
    <property type="term" value="F:DNA-binding transcription factor activity"/>
    <property type="evidence" value="ECO:0007669"/>
    <property type="project" value="TreeGrafter"/>
</dbReference>
<evidence type="ECO:0000256" key="3">
    <source>
        <dbReference type="ARBA" id="ARBA00023163"/>
    </source>
</evidence>
<accession>A0A0P9FBZ5</accession>
<feature type="domain" description="Cyclic nucleotide-binding" evidence="4">
    <location>
        <begin position="17"/>
        <end position="107"/>
    </location>
</feature>
<evidence type="ECO:0000256" key="2">
    <source>
        <dbReference type="ARBA" id="ARBA00023125"/>
    </source>
</evidence>
<reference evidence="6 7" key="1">
    <citation type="submission" date="2015-09" db="EMBL/GenBank/DDBJ databases">
        <title>Draft genome sequence of Kouleothrix aurantiaca JCM 19913.</title>
        <authorList>
            <person name="Hemp J."/>
        </authorList>
    </citation>
    <scope>NUCLEOTIDE SEQUENCE [LARGE SCALE GENOMIC DNA]</scope>
    <source>
        <strain evidence="6 7">COM-B</strain>
    </source>
</reference>
<name>A0A0P9FBZ5_9CHLR</name>
<dbReference type="SMART" id="SM00419">
    <property type="entry name" value="HTH_CRP"/>
    <property type="match status" value="1"/>
</dbReference>
<dbReference type="EMBL" id="LJCR01000091">
    <property type="protein sequence ID" value="KPV54231.1"/>
    <property type="molecule type" value="Genomic_DNA"/>
</dbReference>
<evidence type="ECO:0008006" key="8">
    <source>
        <dbReference type="Google" id="ProtNLM"/>
    </source>
</evidence>
<dbReference type="Pfam" id="PF00027">
    <property type="entry name" value="cNMP_binding"/>
    <property type="match status" value="1"/>
</dbReference>
<keyword evidence="2" id="KW-0238">DNA-binding</keyword>
<evidence type="ECO:0000259" key="5">
    <source>
        <dbReference type="PROSITE" id="PS51063"/>
    </source>
</evidence>
<dbReference type="PROSITE" id="PS51063">
    <property type="entry name" value="HTH_CRP_2"/>
    <property type="match status" value="1"/>
</dbReference>
<protein>
    <recommendedName>
        <fullName evidence="8">Crp/Fnr family transcriptional regulator</fullName>
    </recommendedName>
</protein>
<dbReference type="PROSITE" id="PS50042">
    <property type="entry name" value="CNMP_BINDING_3"/>
    <property type="match status" value="1"/>
</dbReference>
<keyword evidence="1" id="KW-0805">Transcription regulation</keyword>
<dbReference type="Proteomes" id="UP000050509">
    <property type="component" value="Unassembled WGS sequence"/>
</dbReference>
<dbReference type="InterPro" id="IPR014710">
    <property type="entry name" value="RmlC-like_jellyroll"/>
</dbReference>
<comment type="caution">
    <text evidence="6">The sequence shown here is derived from an EMBL/GenBank/DDBJ whole genome shotgun (WGS) entry which is preliminary data.</text>
</comment>
<dbReference type="GO" id="GO:0003677">
    <property type="term" value="F:DNA binding"/>
    <property type="evidence" value="ECO:0007669"/>
    <property type="project" value="UniProtKB-KW"/>
</dbReference>
<keyword evidence="3" id="KW-0804">Transcription</keyword>
<dbReference type="Gene3D" id="2.60.120.10">
    <property type="entry name" value="Jelly Rolls"/>
    <property type="match status" value="1"/>
</dbReference>
<dbReference type="InterPro" id="IPR000595">
    <property type="entry name" value="cNMP-bd_dom"/>
</dbReference>
<keyword evidence="7" id="KW-1185">Reference proteome</keyword>
<dbReference type="Gene3D" id="1.10.10.10">
    <property type="entry name" value="Winged helix-like DNA-binding domain superfamily/Winged helix DNA-binding domain"/>
    <property type="match status" value="1"/>
</dbReference>
<dbReference type="GO" id="GO:0005829">
    <property type="term" value="C:cytosol"/>
    <property type="evidence" value="ECO:0007669"/>
    <property type="project" value="TreeGrafter"/>
</dbReference>
<evidence type="ECO:0000259" key="4">
    <source>
        <dbReference type="PROSITE" id="PS50042"/>
    </source>
</evidence>
<proteinExistence type="predicted"/>
<dbReference type="Pfam" id="PF13545">
    <property type="entry name" value="HTH_Crp_2"/>
    <property type="match status" value="1"/>
</dbReference>
<dbReference type="CDD" id="cd00038">
    <property type="entry name" value="CAP_ED"/>
    <property type="match status" value="1"/>
</dbReference>
<dbReference type="InterPro" id="IPR018490">
    <property type="entry name" value="cNMP-bd_dom_sf"/>
</dbReference>